<evidence type="ECO:0000256" key="1">
    <source>
        <dbReference type="SAM" id="Phobius"/>
    </source>
</evidence>
<keyword evidence="1" id="KW-0472">Membrane</keyword>
<feature type="transmembrane region" description="Helical" evidence="1">
    <location>
        <begin position="7"/>
        <end position="28"/>
    </location>
</feature>
<dbReference type="HOGENOM" id="CLU_2975901_0_0_6"/>
<reference evidence="2 3" key="1">
    <citation type="journal article" date="2011" name="J. Bacteriol.">
        <title>Draft genome sequence of the polycyclic aromatic hydrocarbon-degrading, genetically engineered bioluminescent bioreporter Pseudomonas fluorescens HK44.</title>
        <authorList>
            <person name="Chauhan A."/>
            <person name="Layton A.C."/>
            <person name="Williams D.E."/>
            <person name="Smartt A.E."/>
            <person name="Ripp S."/>
            <person name="Karpinets T.V."/>
            <person name="Brown S.D."/>
            <person name="Sayler G.S."/>
        </authorList>
    </citation>
    <scope>NUCLEOTIDE SEQUENCE [LARGE SCALE GENOMIC DNA]</scope>
    <source>
        <strain evidence="2 3">HK44</strain>
    </source>
</reference>
<dbReference type="EMBL" id="AFOY02000004">
    <property type="protein sequence ID" value="EXF96286.1"/>
    <property type="molecule type" value="Genomic_DNA"/>
</dbReference>
<name>A0A010RVM5_PSEFL</name>
<accession>A0A010RVM5</accession>
<evidence type="ECO:0000313" key="2">
    <source>
        <dbReference type="EMBL" id="EXF96286.1"/>
    </source>
</evidence>
<dbReference type="PATRIC" id="fig|1042209.11.peg.643"/>
<comment type="caution">
    <text evidence="2">The sequence shown here is derived from an EMBL/GenBank/DDBJ whole genome shotgun (WGS) entry which is preliminary data.</text>
</comment>
<evidence type="ECO:0000313" key="3">
    <source>
        <dbReference type="Proteomes" id="UP000022611"/>
    </source>
</evidence>
<sequence length="58" mass="7118">MAKTFQLQAYLPWWFVFYLRAVYVFAWMTNLDVDTGKVTEQARKAIRFRKLEIREDQQ</sequence>
<dbReference type="Proteomes" id="UP000022611">
    <property type="component" value="Unassembled WGS sequence"/>
</dbReference>
<proteinExistence type="predicted"/>
<organism evidence="2 3">
    <name type="scientific">Pseudomonas fluorescens HK44</name>
    <dbReference type="NCBI Taxonomy" id="1042209"/>
    <lineage>
        <taxon>Bacteria</taxon>
        <taxon>Pseudomonadati</taxon>
        <taxon>Pseudomonadota</taxon>
        <taxon>Gammaproteobacteria</taxon>
        <taxon>Pseudomonadales</taxon>
        <taxon>Pseudomonadaceae</taxon>
        <taxon>Pseudomonas</taxon>
    </lineage>
</organism>
<keyword evidence="1" id="KW-1133">Transmembrane helix</keyword>
<dbReference type="AlphaFoldDB" id="A0A010RVM5"/>
<protein>
    <submittedName>
        <fullName evidence="2">Uncharacterized protein</fullName>
    </submittedName>
</protein>
<gene>
    <name evidence="2" type="ORF">HK44_020590</name>
</gene>
<keyword evidence="1" id="KW-0812">Transmembrane</keyword>
<dbReference type="RefSeq" id="WP_019689934.1">
    <property type="nucleotide sequence ID" value="NZ_AFOY02000004.1"/>
</dbReference>